<evidence type="ECO:0000313" key="2">
    <source>
        <dbReference type="EMBL" id="TMI77888.1"/>
    </source>
</evidence>
<dbReference type="Gene3D" id="3.40.190.10">
    <property type="entry name" value="Periplasmic binding protein-like II"/>
    <property type="match status" value="2"/>
</dbReference>
<dbReference type="InterPro" id="IPR006059">
    <property type="entry name" value="SBP"/>
</dbReference>
<dbReference type="InterPro" id="IPR050490">
    <property type="entry name" value="Bact_solute-bd_prot1"/>
</dbReference>
<name>A0A537J2W6_9BACT</name>
<dbReference type="EMBL" id="VBAO01000420">
    <property type="protein sequence ID" value="TMI77888.1"/>
    <property type="molecule type" value="Genomic_DNA"/>
</dbReference>
<feature type="signal peptide" evidence="1">
    <location>
        <begin position="1"/>
        <end position="30"/>
    </location>
</feature>
<dbReference type="PANTHER" id="PTHR43649">
    <property type="entry name" value="ARABINOSE-BINDING PROTEIN-RELATED"/>
    <property type="match status" value="1"/>
</dbReference>
<dbReference type="SUPFAM" id="SSF53850">
    <property type="entry name" value="Periplasmic binding protein-like II"/>
    <property type="match status" value="1"/>
</dbReference>
<gene>
    <name evidence="2" type="ORF">E6H04_13415</name>
</gene>
<dbReference type="AlphaFoldDB" id="A0A537J2W6"/>
<comment type="caution">
    <text evidence="2">The sequence shown here is derived from an EMBL/GenBank/DDBJ whole genome shotgun (WGS) entry which is preliminary data.</text>
</comment>
<accession>A0A537J2W6</accession>
<protein>
    <submittedName>
        <fullName evidence="2">Extracellular solute-binding protein</fullName>
    </submittedName>
</protein>
<organism evidence="2 3">
    <name type="scientific">Candidatus Segetimicrobium genomatis</name>
    <dbReference type="NCBI Taxonomy" id="2569760"/>
    <lineage>
        <taxon>Bacteria</taxon>
        <taxon>Bacillati</taxon>
        <taxon>Candidatus Sysuimicrobiota</taxon>
        <taxon>Candidatus Sysuimicrobiia</taxon>
        <taxon>Candidatus Sysuimicrobiales</taxon>
        <taxon>Candidatus Segetimicrobiaceae</taxon>
        <taxon>Candidatus Segetimicrobium</taxon>
    </lineage>
</organism>
<dbReference type="Pfam" id="PF01547">
    <property type="entry name" value="SBP_bac_1"/>
    <property type="match status" value="1"/>
</dbReference>
<keyword evidence="1" id="KW-0732">Signal</keyword>
<feature type="chain" id="PRO_5021915585" evidence="1">
    <location>
        <begin position="31"/>
        <end position="432"/>
    </location>
</feature>
<dbReference type="PANTHER" id="PTHR43649:SF12">
    <property type="entry name" value="DIACETYLCHITOBIOSE BINDING PROTEIN DASA"/>
    <property type="match status" value="1"/>
</dbReference>
<evidence type="ECO:0000313" key="3">
    <source>
        <dbReference type="Proteomes" id="UP000320048"/>
    </source>
</evidence>
<reference evidence="2 3" key="1">
    <citation type="journal article" date="2019" name="Nat. Microbiol.">
        <title>Mediterranean grassland soil C-N compound turnover is dependent on rainfall and depth, and is mediated by genomically divergent microorganisms.</title>
        <authorList>
            <person name="Diamond S."/>
            <person name="Andeer P.F."/>
            <person name="Li Z."/>
            <person name="Crits-Christoph A."/>
            <person name="Burstein D."/>
            <person name="Anantharaman K."/>
            <person name="Lane K.R."/>
            <person name="Thomas B.C."/>
            <person name="Pan C."/>
            <person name="Northen T.R."/>
            <person name="Banfield J.F."/>
        </authorList>
    </citation>
    <scope>NUCLEOTIDE SEQUENCE [LARGE SCALE GENOMIC DNA]</scope>
    <source>
        <strain evidence="2">NP_7</strain>
    </source>
</reference>
<proteinExistence type="predicted"/>
<sequence>MMTGLTRRYLVAAALMMAVAFGGAMSKATAEDVTLTVWSHEADELGKVAFRELAARNLEKSHPGLHVKITWYEKNPLIAALKTALPAGQGPDAFYVEPDQTEYITSGYVIPLDTLVNWTTIQDWARKVWMVDGKTYGLPQEGYTNEIYYNKSLLKRFGVTLPANAQFTQSEFFGLVTKARAAGVTPIAQGVGDRPFPGAYILGEALLRKLGPDDYRNLFTGKLSFQDARVVAVFTWVKTLVDAGAYPKNFMTLKLGESHYYFYRKPGALMLPMGSWYTGRAFVPEDKGGQPKDFPLGLMQFPAMDGGACNECKTGGIGASFAINAASKHKELAAEYLNAMSTPEMGKRWIETIYLQTAVKVDVKEFSGPYASYFKELLERQKGAKYFIGMPRNLITGQCKDTFEQVMNAGFPGGLLPVDRALQTMNQACYKG</sequence>
<evidence type="ECO:0000256" key="1">
    <source>
        <dbReference type="SAM" id="SignalP"/>
    </source>
</evidence>
<dbReference type="Proteomes" id="UP000320048">
    <property type="component" value="Unassembled WGS sequence"/>
</dbReference>